<evidence type="ECO:0000259" key="4">
    <source>
        <dbReference type="PROSITE" id="PS50932"/>
    </source>
</evidence>
<dbReference type="PANTHER" id="PTHR30146">
    <property type="entry name" value="LACI-RELATED TRANSCRIPTIONAL REPRESSOR"/>
    <property type="match status" value="1"/>
</dbReference>
<dbReference type="SMART" id="SM00354">
    <property type="entry name" value="HTH_LACI"/>
    <property type="match status" value="1"/>
</dbReference>
<dbReference type="RefSeq" id="WP_115665579.1">
    <property type="nucleotide sequence ID" value="NZ_LT991977.1"/>
</dbReference>
<gene>
    <name evidence="5" type="ORF">CT19425_MP70111</name>
</gene>
<dbReference type="EMBL" id="LT991977">
    <property type="protein sequence ID" value="SPK75951.1"/>
    <property type="molecule type" value="Genomic_DNA"/>
</dbReference>
<dbReference type="InterPro" id="IPR046335">
    <property type="entry name" value="LacI/GalR-like_sensor"/>
</dbReference>
<dbReference type="GO" id="GO:0003700">
    <property type="term" value="F:DNA-binding transcription factor activity"/>
    <property type="evidence" value="ECO:0007669"/>
    <property type="project" value="TreeGrafter"/>
</dbReference>
<dbReference type="Proteomes" id="UP000255505">
    <property type="component" value="Plasmid II"/>
</dbReference>
<evidence type="ECO:0000256" key="3">
    <source>
        <dbReference type="ARBA" id="ARBA00023163"/>
    </source>
</evidence>
<geneLocation type="plasmid" evidence="5">
    <name>II</name>
</geneLocation>
<evidence type="ECO:0000256" key="2">
    <source>
        <dbReference type="ARBA" id="ARBA00023125"/>
    </source>
</evidence>
<sequence length="344" mass="37004">MTQRVSVRDVAEAAGVSIGSVSRVLNGTGYASEKLKARVLSAVESLGYAPSFAARHLRTGRSRTVGYLVSNIRNPLLAAHFSEVERHMQAAGYSLVVGNTLDQPHRDRELVSLFETRRLEGIIAAPSVESEAPAEFLFGSCELPVVILDRETPIPMDAVMLDHRAGVRQSVEYLVSLGHRRIALFGPSEHIRPGREKLLGYQDGLANASIAYDPLLVFMSRSAVDSSRAQMSAMLALGRPPTAIIALGTRLLSGAVYAARKAGMEIPRDLSIIGIGTSETLELMYPPLTTLRFNIEAAAEAAARLILERLEGIADIPPRNVTVPLDLVLGESCARGSQRASTGP</sequence>
<proteinExistence type="predicted"/>
<dbReference type="InterPro" id="IPR010982">
    <property type="entry name" value="Lambda_DNA-bd_dom_sf"/>
</dbReference>
<feature type="domain" description="HTH lacI-type" evidence="4">
    <location>
        <begin position="5"/>
        <end position="59"/>
    </location>
</feature>
<protein>
    <submittedName>
        <fullName evidence="5">Transcriptional regulator, LacI family</fullName>
    </submittedName>
</protein>
<keyword evidence="3" id="KW-0804">Transcription</keyword>
<keyword evidence="1" id="KW-0805">Transcription regulation</keyword>
<evidence type="ECO:0000313" key="6">
    <source>
        <dbReference type="Proteomes" id="UP000255505"/>
    </source>
</evidence>
<dbReference type="Pfam" id="PF00356">
    <property type="entry name" value="LacI"/>
    <property type="match status" value="1"/>
</dbReference>
<dbReference type="Pfam" id="PF13377">
    <property type="entry name" value="Peripla_BP_3"/>
    <property type="match status" value="1"/>
</dbReference>
<keyword evidence="2" id="KW-0238">DNA-binding</keyword>
<dbReference type="PROSITE" id="PS00356">
    <property type="entry name" value="HTH_LACI_1"/>
    <property type="match status" value="1"/>
</dbReference>
<dbReference type="InterPro" id="IPR000843">
    <property type="entry name" value="HTH_LacI"/>
</dbReference>
<reference evidence="5 6" key="1">
    <citation type="submission" date="2018-01" db="EMBL/GenBank/DDBJ databases">
        <authorList>
            <person name="Gaut B.S."/>
            <person name="Morton B.R."/>
            <person name="Clegg M.T."/>
            <person name="Duvall M.R."/>
        </authorList>
    </citation>
    <scope>NUCLEOTIDE SEQUENCE [LARGE SCALE GENOMIC DNA]</scope>
    <source>
        <strain evidence="5">Cupriavidus taiwanensis LMG 19425</strain>
        <plasmid evidence="6">Plasmid ii</plasmid>
    </source>
</reference>
<dbReference type="InterPro" id="IPR028082">
    <property type="entry name" value="Peripla_BP_I"/>
</dbReference>
<accession>A0A375IPB9</accession>
<name>A0A375IPB9_9BURK</name>
<dbReference type="Gene3D" id="3.40.50.2300">
    <property type="match status" value="2"/>
</dbReference>
<dbReference type="Gene3D" id="1.10.260.40">
    <property type="entry name" value="lambda repressor-like DNA-binding domains"/>
    <property type="match status" value="1"/>
</dbReference>
<dbReference type="GO" id="GO:0000976">
    <property type="term" value="F:transcription cis-regulatory region binding"/>
    <property type="evidence" value="ECO:0007669"/>
    <property type="project" value="TreeGrafter"/>
</dbReference>
<dbReference type="AlphaFoldDB" id="A0A375IPB9"/>
<dbReference type="SUPFAM" id="SSF53822">
    <property type="entry name" value="Periplasmic binding protein-like I"/>
    <property type="match status" value="1"/>
</dbReference>
<organism evidence="5 6">
    <name type="scientific">Cupriavidus taiwanensis</name>
    <dbReference type="NCBI Taxonomy" id="164546"/>
    <lineage>
        <taxon>Bacteria</taxon>
        <taxon>Pseudomonadati</taxon>
        <taxon>Pseudomonadota</taxon>
        <taxon>Betaproteobacteria</taxon>
        <taxon>Burkholderiales</taxon>
        <taxon>Burkholderiaceae</taxon>
        <taxon>Cupriavidus</taxon>
    </lineage>
</organism>
<dbReference type="SUPFAM" id="SSF47413">
    <property type="entry name" value="lambda repressor-like DNA-binding domains"/>
    <property type="match status" value="1"/>
</dbReference>
<dbReference type="PROSITE" id="PS50932">
    <property type="entry name" value="HTH_LACI_2"/>
    <property type="match status" value="1"/>
</dbReference>
<dbReference type="PANTHER" id="PTHR30146:SF138">
    <property type="entry name" value="TRANSCRIPTIONAL REGULATORY PROTEIN"/>
    <property type="match status" value="1"/>
</dbReference>
<evidence type="ECO:0000256" key="1">
    <source>
        <dbReference type="ARBA" id="ARBA00023015"/>
    </source>
</evidence>
<dbReference type="CDD" id="cd01392">
    <property type="entry name" value="HTH_LacI"/>
    <property type="match status" value="1"/>
</dbReference>
<evidence type="ECO:0000313" key="5">
    <source>
        <dbReference type="EMBL" id="SPK75951.1"/>
    </source>
</evidence>
<keyword evidence="5" id="KW-0614">Plasmid</keyword>